<keyword evidence="7 15" id="KW-0479">Metal-binding</keyword>
<dbReference type="SUPFAM" id="SSF56784">
    <property type="entry name" value="HAD-like"/>
    <property type="match status" value="1"/>
</dbReference>
<dbReference type="GO" id="GO:0005524">
    <property type="term" value="F:ATP binding"/>
    <property type="evidence" value="ECO:0007669"/>
    <property type="project" value="UniProtKB-UniRule"/>
</dbReference>
<feature type="transmembrane region" description="Helical" evidence="15">
    <location>
        <begin position="262"/>
        <end position="280"/>
    </location>
</feature>
<dbReference type="Gene3D" id="2.70.150.10">
    <property type="entry name" value="Calcium-transporting ATPase, cytoplasmic transduction domain A"/>
    <property type="match status" value="1"/>
</dbReference>
<dbReference type="InterPro" id="IPR036412">
    <property type="entry name" value="HAD-like_sf"/>
</dbReference>
<feature type="domain" description="HMA" evidence="16">
    <location>
        <begin position="80"/>
        <end position="149"/>
    </location>
</feature>
<keyword evidence="6 15" id="KW-0812">Transmembrane</keyword>
<feature type="transmembrane region" description="Helical" evidence="15">
    <location>
        <begin position="766"/>
        <end position="784"/>
    </location>
</feature>
<evidence type="ECO:0000259" key="16">
    <source>
        <dbReference type="PROSITE" id="PS50846"/>
    </source>
</evidence>
<evidence type="ECO:0000256" key="5">
    <source>
        <dbReference type="ARBA" id="ARBA00022553"/>
    </source>
</evidence>
<keyword evidence="10" id="KW-0460">Magnesium</keyword>
<comment type="subcellular location">
    <subcellularLocation>
        <location evidence="1">Cell membrane</location>
        <topology evidence="1">Multi-pass membrane protein</topology>
    </subcellularLocation>
</comment>
<gene>
    <name evidence="17" type="ORF">SAMN05421508_102273</name>
</gene>
<dbReference type="InterPro" id="IPR018303">
    <property type="entry name" value="ATPase_P-typ_P_site"/>
</dbReference>
<dbReference type="Pfam" id="PF12156">
    <property type="entry name" value="ATPase-cat_bd"/>
    <property type="match status" value="1"/>
</dbReference>
<sequence length="788" mass="82931">MTAPLAECRHCGSPVTPRSPAGPDFCCRGCQAAFSLINGMGLDAYYRRRCIDPEVRPLKPEDETVADFSAHVQEEDGGSRSLHLMVEGMHCAACVWLIETLLGRQPGVTHARVNMTTRRLTLRWDPAEAPADAPADLLAPVQQVGYRLVPFDPEALGREGQKADKELLRAMAVAGFAAGNVMLFSVSVWAGHDMGWATRDFLHWLSALVAVPAVVYSGRPFFRSALTALRAKRTNMDVPISLGVLLATGMSLFQVATSQEHAYFDASISLLFFLLIGRYLDHRARGRARSAAEHLLALGSGSVTVLDADGTRRMVPPARVQPGMAVLVAAGERIGIDGTVADGSSDLDTSLITGETVPQTVRPGDKVFAGMVNLSGPLRLAVSAVGERTLLAEIVRMMEVAEQGRAKYVALADRVARAYAPVVHLAALLTFLGWYFGVGVPWQQALLTCIAVLIITCPCALALAVPVVQVIASGRLLRGGVLVKTATALERLHACRTIVFDKTGTLTLGKPDLLTEGAGWTTADLDVAASLAAASRHPLARAVAARSAAPVAEGVEEVPGSGLRLGAVRLGSRAFCAVTEAEVAAQPEPAMPGPELWLRRADGGVVRFAFADQLRPDAAETVAALKRMGFTVELLSGDRAPAVKAVAEAVGIDRWQAGCTPAGKCDRLAELRAEGRVVAMVGDGLNDAPALAAADASISPSSAVDVSQTAADVVFQGSRLAPVVEVFAVAAKADRLVKQNFGLAILYNVVTIPLAVAGYVTPLIAAVAMSSSSVVVIANALRLARGRA</sequence>
<dbReference type="InterPro" id="IPR023214">
    <property type="entry name" value="HAD_sf"/>
</dbReference>
<dbReference type="SUPFAM" id="SSF55008">
    <property type="entry name" value="HMA, heavy metal-associated domain"/>
    <property type="match status" value="1"/>
</dbReference>
<dbReference type="InterPro" id="IPR006121">
    <property type="entry name" value="HMA_dom"/>
</dbReference>
<protein>
    <submittedName>
        <fullName evidence="17">Cu2+-exporting ATPase</fullName>
    </submittedName>
</protein>
<dbReference type="GO" id="GO:0005507">
    <property type="term" value="F:copper ion binding"/>
    <property type="evidence" value="ECO:0007669"/>
    <property type="project" value="TreeGrafter"/>
</dbReference>
<dbReference type="AlphaFoldDB" id="A0A286G9F0"/>
<dbReference type="Pfam" id="PF00702">
    <property type="entry name" value="Hydrolase"/>
    <property type="match status" value="1"/>
</dbReference>
<name>A0A286G9F0_9PROT</name>
<dbReference type="InterPro" id="IPR027256">
    <property type="entry name" value="P-typ_ATPase_IB"/>
</dbReference>
<feature type="transmembrane region" description="Helical" evidence="15">
    <location>
        <begin position="167"/>
        <end position="189"/>
    </location>
</feature>
<dbReference type="PROSITE" id="PS00154">
    <property type="entry name" value="ATPASE_E1_E2"/>
    <property type="match status" value="1"/>
</dbReference>
<dbReference type="Gene3D" id="3.40.50.1000">
    <property type="entry name" value="HAD superfamily/HAD-like"/>
    <property type="match status" value="1"/>
</dbReference>
<keyword evidence="11" id="KW-1278">Translocase</keyword>
<keyword evidence="3" id="KW-0813">Transport</keyword>
<feature type="transmembrane region" description="Helical" evidence="15">
    <location>
        <begin position="442"/>
        <end position="468"/>
    </location>
</feature>
<dbReference type="InterPro" id="IPR001757">
    <property type="entry name" value="P_typ_ATPase"/>
</dbReference>
<dbReference type="Gene3D" id="3.30.70.100">
    <property type="match status" value="1"/>
</dbReference>
<keyword evidence="13" id="KW-0406">Ion transport</keyword>
<dbReference type="GO" id="GO:0043682">
    <property type="term" value="F:P-type divalent copper transporter activity"/>
    <property type="evidence" value="ECO:0007669"/>
    <property type="project" value="TreeGrafter"/>
</dbReference>
<dbReference type="PROSITE" id="PS50846">
    <property type="entry name" value="HMA_2"/>
    <property type="match status" value="1"/>
</dbReference>
<dbReference type="InterPro" id="IPR023298">
    <property type="entry name" value="ATPase_P-typ_TM_dom_sf"/>
</dbReference>
<dbReference type="NCBIfam" id="TIGR01494">
    <property type="entry name" value="ATPase_P-type"/>
    <property type="match status" value="2"/>
</dbReference>
<dbReference type="Proteomes" id="UP000219621">
    <property type="component" value="Unassembled WGS sequence"/>
</dbReference>
<dbReference type="CDD" id="cd00371">
    <property type="entry name" value="HMA"/>
    <property type="match status" value="1"/>
</dbReference>
<keyword evidence="5" id="KW-0597">Phosphoprotein</keyword>
<keyword evidence="8 15" id="KW-0547">Nucleotide-binding</keyword>
<evidence type="ECO:0000313" key="18">
    <source>
        <dbReference type="Proteomes" id="UP000219621"/>
    </source>
</evidence>
<evidence type="ECO:0000256" key="1">
    <source>
        <dbReference type="ARBA" id="ARBA00004651"/>
    </source>
</evidence>
<dbReference type="RefSeq" id="WP_097278034.1">
    <property type="nucleotide sequence ID" value="NZ_OCNJ01000002.1"/>
</dbReference>
<evidence type="ECO:0000256" key="8">
    <source>
        <dbReference type="ARBA" id="ARBA00022741"/>
    </source>
</evidence>
<dbReference type="EMBL" id="OCNJ01000002">
    <property type="protein sequence ID" value="SOD92115.1"/>
    <property type="molecule type" value="Genomic_DNA"/>
</dbReference>
<evidence type="ECO:0000256" key="12">
    <source>
        <dbReference type="ARBA" id="ARBA00022989"/>
    </source>
</evidence>
<dbReference type="InterPro" id="IPR036163">
    <property type="entry name" value="HMA_dom_sf"/>
</dbReference>
<dbReference type="SUPFAM" id="SSF81665">
    <property type="entry name" value="Calcium ATPase, transmembrane domain M"/>
    <property type="match status" value="1"/>
</dbReference>
<dbReference type="NCBIfam" id="TIGR01511">
    <property type="entry name" value="ATPase-IB1_Cu"/>
    <property type="match status" value="1"/>
</dbReference>
<keyword evidence="4 15" id="KW-1003">Cell membrane</keyword>
<evidence type="ECO:0000256" key="11">
    <source>
        <dbReference type="ARBA" id="ARBA00022967"/>
    </source>
</evidence>
<evidence type="ECO:0000256" key="9">
    <source>
        <dbReference type="ARBA" id="ARBA00022840"/>
    </source>
</evidence>
<dbReference type="InterPro" id="IPR021993">
    <property type="entry name" value="ATPase-cat-bd"/>
</dbReference>
<evidence type="ECO:0000256" key="14">
    <source>
        <dbReference type="ARBA" id="ARBA00023136"/>
    </source>
</evidence>
<dbReference type="OrthoDB" id="9760802at2"/>
<dbReference type="PANTHER" id="PTHR43520">
    <property type="entry name" value="ATP7, ISOFORM B"/>
    <property type="match status" value="1"/>
</dbReference>
<evidence type="ECO:0000256" key="6">
    <source>
        <dbReference type="ARBA" id="ARBA00022692"/>
    </source>
</evidence>
<proteinExistence type="inferred from homology"/>
<feature type="transmembrane region" description="Helical" evidence="15">
    <location>
        <begin position="201"/>
        <end position="218"/>
    </location>
</feature>
<evidence type="ECO:0000256" key="13">
    <source>
        <dbReference type="ARBA" id="ARBA00023065"/>
    </source>
</evidence>
<feature type="transmembrane region" description="Helical" evidence="15">
    <location>
        <begin position="238"/>
        <end position="256"/>
    </location>
</feature>
<evidence type="ECO:0000256" key="2">
    <source>
        <dbReference type="ARBA" id="ARBA00006024"/>
    </source>
</evidence>
<dbReference type="InterPro" id="IPR008250">
    <property type="entry name" value="ATPase_P-typ_transduc_dom_A_sf"/>
</dbReference>
<evidence type="ECO:0000256" key="7">
    <source>
        <dbReference type="ARBA" id="ARBA00022723"/>
    </source>
</evidence>
<dbReference type="GO" id="GO:0005886">
    <property type="term" value="C:plasma membrane"/>
    <property type="evidence" value="ECO:0007669"/>
    <property type="project" value="UniProtKB-SubCell"/>
</dbReference>
<dbReference type="SUPFAM" id="SSF81653">
    <property type="entry name" value="Calcium ATPase, transduction domain A"/>
    <property type="match status" value="1"/>
</dbReference>
<comment type="similarity">
    <text evidence="2 15">Belongs to the cation transport ATPase (P-type) (TC 3.A.3) family. Type IB subfamily.</text>
</comment>
<dbReference type="InterPro" id="IPR059000">
    <property type="entry name" value="ATPase_P-type_domA"/>
</dbReference>
<dbReference type="PANTHER" id="PTHR43520:SF5">
    <property type="entry name" value="CATION-TRANSPORTING P-TYPE ATPASE-RELATED"/>
    <property type="match status" value="1"/>
</dbReference>
<dbReference type="GO" id="GO:0016887">
    <property type="term" value="F:ATP hydrolysis activity"/>
    <property type="evidence" value="ECO:0007669"/>
    <property type="project" value="InterPro"/>
</dbReference>
<reference evidence="17 18" key="1">
    <citation type="submission" date="2017-09" db="EMBL/GenBank/DDBJ databases">
        <authorList>
            <person name="Ehlers B."/>
            <person name="Leendertz F.H."/>
        </authorList>
    </citation>
    <scope>NUCLEOTIDE SEQUENCE [LARGE SCALE GENOMIC DNA]</scope>
    <source>
        <strain evidence="17 18">USBA 140</strain>
    </source>
</reference>
<keyword evidence="14 15" id="KW-0472">Membrane</keyword>
<dbReference type="InterPro" id="IPR023299">
    <property type="entry name" value="ATPase_P-typ_cyto_dom_N"/>
</dbReference>
<dbReference type="Gene3D" id="3.40.1110.10">
    <property type="entry name" value="Calcium-transporting ATPase, cytoplasmic domain N"/>
    <property type="match status" value="1"/>
</dbReference>
<feature type="transmembrane region" description="Helical" evidence="15">
    <location>
        <begin position="415"/>
        <end position="436"/>
    </location>
</feature>
<feature type="transmembrane region" description="Helical" evidence="15">
    <location>
        <begin position="741"/>
        <end position="760"/>
    </location>
</feature>
<keyword evidence="9 15" id="KW-0067">ATP-binding</keyword>
<dbReference type="NCBIfam" id="TIGR01525">
    <property type="entry name" value="ATPase-IB_hvy"/>
    <property type="match status" value="1"/>
</dbReference>
<evidence type="ECO:0000256" key="3">
    <source>
        <dbReference type="ARBA" id="ARBA00022448"/>
    </source>
</evidence>
<evidence type="ECO:0000313" key="17">
    <source>
        <dbReference type="EMBL" id="SOD92115.1"/>
    </source>
</evidence>
<organism evidence="17 18">
    <name type="scientific">Caenispirillum bisanense</name>
    <dbReference type="NCBI Taxonomy" id="414052"/>
    <lineage>
        <taxon>Bacteria</taxon>
        <taxon>Pseudomonadati</taxon>
        <taxon>Pseudomonadota</taxon>
        <taxon>Alphaproteobacteria</taxon>
        <taxon>Rhodospirillales</taxon>
        <taxon>Novispirillaceae</taxon>
        <taxon>Caenispirillum</taxon>
    </lineage>
</organism>
<dbReference type="PRINTS" id="PR00119">
    <property type="entry name" value="CATATPASE"/>
</dbReference>
<keyword evidence="18" id="KW-1185">Reference proteome</keyword>
<evidence type="ECO:0000256" key="15">
    <source>
        <dbReference type="RuleBase" id="RU362081"/>
    </source>
</evidence>
<dbReference type="NCBIfam" id="TIGR01512">
    <property type="entry name" value="ATPase-IB2_Cd"/>
    <property type="match status" value="1"/>
</dbReference>
<dbReference type="Pfam" id="PF00403">
    <property type="entry name" value="HMA"/>
    <property type="match status" value="1"/>
</dbReference>
<dbReference type="GO" id="GO:0055070">
    <property type="term" value="P:copper ion homeostasis"/>
    <property type="evidence" value="ECO:0007669"/>
    <property type="project" value="TreeGrafter"/>
</dbReference>
<evidence type="ECO:0000256" key="10">
    <source>
        <dbReference type="ARBA" id="ARBA00022842"/>
    </source>
</evidence>
<keyword evidence="12 15" id="KW-1133">Transmembrane helix</keyword>
<dbReference type="Pfam" id="PF00122">
    <property type="entry name" value="E1-E2_ATPase"/>
    <property type="match status" value="1"/>
</dbReference>
<accession>A0A286G9F0</accession>
<evidence type="ECO:0000256" key="4">
    <source>
        <dbReference type="ARBA" id="ARBA00022475"/>
    </source>
</evidence>